<gene>
    <name evidence="1" type="ORF">MLD38_016190</name>
</gene>
<dbReference type="EMBL" id="CM042883">
    <property type="protein sequence ID" value="KAI4378754.1"/>
    <property type="molecule type" value="Genomic_DNA"/>
</dbReference>
<sequence length="120" mass="14388">MSRTYTSNFIFWAIIWRYVYTSQGKEHFAHDLPNTLKDDTFLDCMEDDPKMMKNLRLLLSIVREFSLWSELTRKEMLSPLQITLPVGLVCVPDSLLQRHSFAIYQHSSQHRWWMPRLPLK</sequence>
<organism evidence="1 2">
    <name type="scientific">Melastoma candidum</name>
    <dbReference type="NCBI Taxonomy" id="119954"/>
    <lineage>
        <taxon>Eukaryota</taxon>
        <taxon>Viridiplantae</taxon>
        <taxon>Streptophyta</taxon>
        <taxon>Embryophyta</taxon>
        <taxon>Tracheophyta</taxon>
        <taxon>Spermatophyta</taxon>
        <taxon>Magnoliopsida</taxon>
        <taxon>eudicotyledons</taxon>
        <taxon>Gunneridae</taxon>
        <taxon>Pentapetalae</taxon>
        <taxon>rosids</taxon>
        <taxon>malvids</taxon>
        <taxon>Myrtales</taxon>
        <taxon>Melastomataceae</taxon>
        <taxon>Melastomatoideae</taxon>
        <taxon>Melastomateae</taxon>
        <taxon>Melastoma</taxon>
    </lineage>
</organism>
<reference evidence="2" key="1">
    <citation type="journal article" date="2023" name="Front. Plant Sci.">
        <title>Chromosomal-level genome assembly of Melastoma candidum provides insights into trichome evolution.</title>
        <authorList>
            <person name="Zhong Y."/>
            <person name="Wu W."/>
            <person name="Sun C."/>
            <person name="Zou P."/>
            <person name="Liu Y."/>
            <person name="Dai S."/>
            <person name="Zhou R."/>
        </authorList>
    </citation>
    <scope>NUCLEOTIDE SEQUENCE [LARGE SCALE GENOMIC DNA]</scope>
</reference>
<evidence type="ECO:0000313" key="1">
    <source>
        <dbReference type="EMBL" id="KAI4378754.1"/>
    </source>
</evidence>
<keyword evidence="2" id="KW-1185">Reference proteome</keyword>
<comment type="caution">
    <text evidence="1">The sequence shown here is derived from an EMBL/GenBank/DDBJ whole genome shotgun (WGS) entry which is preliminary data.</text>
</comment>
<accession>A0ACB9RMA3</accession>
<proteinExistence type="predicted"/>
<protein>
    <submittedName>
        <fullName evidence="1">Uncharacterized protein</fullName>
    </submittedName>
</protein>
<evidence type="ECO:0000313" key="2">
    <source>
        <dbReference type="Proteomes" id="UP001057402"/>
    </source>
</evidence>
<name>A0ACB9RMA3_9MYRT</name>
<dbReference type="Proteomes" id="UP001057402">
    <property type="component" value="Chromosome 4"/>
</dbReference>